<comment type="caution">
    <text evidence="2">The sequence shown here is derived from an EMBL/GenBank/DDBJ whole genome shotgun (WGS) entry which is preliminary data.</text>
</comment>
<protein>
    <submittedName>
        <fullName evidence="2">LEA14-like dessication related protein</fullName>
    </submittedName>
</protein>
<evidence type="ECO:0000313" key="2">
    <source>
        <dbReference type="EMBL" id="MBB6520438.1"/>
    </source>
</evidence>
<reference evidence="2 3" key="1">
    <citation type="submission" date="2020-08" db="EMBL/GenBank/DDBJ databases">
        <title>Genomic Encyclopedia of Type Strains, Phase IV (KMG-IV): sequencing the most valuable type-strain genomes for metagenomic binning, comparative biology and taxonomic classification.</title>
        <authorList>
            <person name="Goeker M."/>
        </authorList>
    </citation>
    <scope>NUCLEOTIDE SEQUENCE [LARGE SCALE GENOMIC DNA]</scope>
    <source>
        <strain evidence="2 3">DSM 22368</strain>
    </source>
</reference>
<dbReference type="SMART" id="SM00769">
    <property type="entry name" value="WHy"/>
    <property type="match status" value="1"/>
</dbReference>
<evidence type="ECO:0000313" key="3">
    <source>
        <dbReference type="Proteomes" id="UP000528457"/>
    </source>
</evidence>
<dbReference type="EMBL" id="JACHHT010000001">
    <property type="protein sequence ID" value="MBB6520438.1"/>
    <property type="molecule type" value="Genomic_DNA"/>
</dbReference>
<dbReference type="SUPFAM" id="SSF117070">
    <property type="entry name" value="LEA14-like"/>
    <property type="match status" value="1"/>
</dbReference>
<gene>
    <name evidence="2" type="ORF">HNR48_000716</name>
</gene>
<keyword evidence="3" id="KW-1185">Reference proteome</keyword>
<dbReference type="InterPro" id="IPR004864">
    <property type="entry name" value="LEA_2"/>
</dbReference>
<evidence type="ECO:0000259" key="1">
    <source>
        <dbReference type="SMART" id="SM00769"/>
    </source>
</evidence>
<dbReference type="Pfam" id="PF03168">
    <property type="entry name" value="LEA_2"/>
    <property type="match status" value="1"/>
</dbReference>
<dbReference type="InterPro" id="IPR013990">
    <property type="entry name" value="WHy-dom"/>
</dbReference>
<accession>A0A7X0JQH9</accession>
<name>A0A7X0JQH9_9GAMM</name>
<dbReference type="RefSeq" id="WP_166851279.1">
    <property type="nucleotide sequence ID" value="NZ_JAAONY010000001.1"/>
</dbReference>
<dbReference type="AlphaFoldDB" id="A0A7X0JQH9"/>
<dbReference type="InParanoid" id="A0A7X0JQH9"/>
<dbReference type="Gene3D" id="2.60.40.1820">
    <property type="match status" value="1"/>
</dbReference>
<feature type="domain" description="Water stress and hypersensitive response" evidence="1">
    <location>
        <begin position="38"/>
        <end position="158"/>
    </location>
</feature>
<proteinExistence type="predicted"/>
<dbReference type="PROSITE" id="PS51257">
    <property type="entry name" value="PROKAR_LIPOPROTEIN"/>
    <property type="match status" value="1"/>
</dbReference>
<organism evidence="2 3">
    <name type="scientific">Pseudoteredinibacter isoporae</name>
    <dbReference type="NCBI Taxonomy" id="570281"/>
    <lineage>
        <taxon>Bacteria</taxon>
        <taxon>Pseudomonadati</taxon>
        <taxon>Pseudomonadota</taxon>
        <taxon>Gammaproteobacteria</taxon>
        <taxon>Cellvibrionales</taxon>
        <taxon>Cellvibrionaceae</taxon>
        <taxon>Pseudoteredinibacter</taxon>
    </lineage>
</organism>
<dbReference type="GO" id="GO:0009269">
    <property type="term" value="P:response to desiccation"/>
    <property type="evidence" value="ECO:0007669"/>
    <property type="project" value="InterPro"/>
</dbReference>
<dbReference type="Proteomes" id="UP000528457">
    <property type="component" value="Unassembled WGS sequence"/>
</dbReference>
<sequence>MKFLNQSRCLVQGFFLLVLLGVLSACSHLPNTFEEPRLQVLDIQMLPGENLSPTFNIKLKVDNPNRFDLDVVGASYSVSLQGFEVIHGVAKDIPTIGAYDSEEFTVKAQANVIQGVRLLNKLMQKQHEPLNYRMSLKLDTGSLFSAIRIEDEGKIDLNGAR</sequence>